<feature type="domain" description="Spore germination GerAC-like C-terminal" evidence="8">
    <location>
        <begin position="237"/>
        <end position="354"/>
    </location>
</feature>
<accession>A0ABU5C8C5</accession>
<evidence type="ECO:0000256" key="2">
    <source>
        <dbReference type="ARBA" id="ARBA00007886"/>
    </source>
</evidence>
<evidence type="ECO:0000256" key="6">
    <source>
        <dbReference type="ARBA" id="ARBA00023139"/>
    </source>
</evidence>
<keyword evidence="11" id="KW-1185">Reference proteome</keyword>
<dbReference type="Proteomes" id="UP001281447">
    <property type="component" value="Unassembled WGS sequence"/>
</dbReference>
<dbReference type="InterPro" id="IPR046953">
    <property type="entry name" value="Spore_GerAC-like_C"/>
</dbReference>
<evidence type="ECO:0000256" key="4">
    <source>
        <dbReference type="ARBA" id="ARBA00022729"/>
    </source>
</evidence>
<comment type="similarity">
    <text evidence="2">Belongs to the GerABKC lipoprotein family.</text>
</comment>
<sequence>MDTYFVCNSHQSQRSEREWLKKTCLCLVCGICLLLLGGCWDSTNIEDRGFIIGVAIDMADGSERTSKGNFEVSLTNQLVIPAGDSPAQQEGTGSKQEAYKNITGTGDSIFTISHQLDTRTSKQPYYEHIKVVLVSEEVVKHKQLFSSIMDIFLRDPEMRRNIKVVITKGKAKKYLSFNAGEGNQLPAIYINQILENTLQSKRTIKPVRLGKVHEFLLGNDSFAIPVASMAENSIDFSGVAVFHGYNNTFVGMLDPAETMGLNLTTGSVEGGGVEFKISDRLMSFEIQDSRGKVKVDTSNSDKVKLQVKITVEGRIDEMFGDKRLLREGYIDAMEKRISEKIKTLVERSITKSQKRIEC</sequence>
<dbReference type="NCBIfam" id="TIGR02887">
    <property type="entry name" value="spore_ger_x_C"/>
    <property type="match status" value="1"/>
</dbReference>
<comment type="subcellular location">
    <subcellularLocation>
        <location evidence="1">Membrane</location>
        <topology evidence="1">Lipid-anchor</topology>
    </subcellularLocation>
</comment>
<dbReference type="Gene3D" id="3.30.300.210">
    <property type="entry name" value="Nutrient germinant receptor protein C, domain 3"/>
    <property type="match status" value="1"/>
</dbReference>
<organism evidence="10 11">
    <name type="scientific">Tigheibacillus halophilus</name>
    <dbReference type="NCBI Taxonomy" id="361280"/>
    <lineage>
        <taxon>Bacteria</taxon>
        <taxon>Bacillati</taxon>
        <taxon>Bacillota</taxon>
        <taxon>Bacilli</taxon>
        <taxon>Bacillales</taxon>
        <taxon>Bacillaceae</taxon>
        <taxon>Tigheibacillus</taxon>
    </lineage>
</organism>
<evidence type="ECO:0000256" key="1">
    <source>
        <dbReference type="ARBA" id="ARBA00004635"/>
    </source>
</evidence>
<evidence type="ECO:0000259" key="8">
    <source>
        <dbReference type="Pfam" id="PF05504"/>
    </source>
</evidence>
<reference evidence="10 11" key="1">
    <citation type="submission" date="2023-10" db="EMBL/GenBank/DDBJ databases">
        <title>Virgibacillus halophilus 5B73C genome.</title>
        <authorList>
            <person name="Miliotis G."/>
            <person name="Sengupta P."/>
            <person name="Hameed A."/>
            <person name="Chuvochina M."/>
            <person name="Mcdonagh F."/>
            <person name="Simpson A.C."/>
            <person name="Singh N.K."/>
            <person name="Rekha P.D."/>
            <person name="Raman K."/>
            <person name="Hugenholtz P."/>
            <person name="Venkateswaran K."/>
        </authorList>
    </citation>
    <scope>NUCLEOTIDE SEQUENCE [LARGE SCALE GENOMIC DNA]</scope>
    <source>
        <strain evidence="10 11">5B73C</strain>
    </source>
</reference>
<dbReference type="EMBL" id="JAWDIP010000003">
    <property type="protein sequence ID" value="MDY0395579.1"/>
    <property type="molecule type" value="Genomic_DNA"/>
</dbReference>
<protein>
    <submittedName>
        <fullName evidence="10">Ger(X)C family spore germination protein</fullName>
    </submittedName>
</protein>
<name>A0ABU5C8C5_9BACI</name>
<keyword evidence="3" id="KW-0309">Germination</keyword>
<evidence type="ECO:0000259" key="9">
    <source>
        <dbReference type="Pfam" id="PF25198"/>
    </source>
</evidence>
<comment type="caution">
    <text evidence="10">The sequence shown here is derived from an EMBL/GenBank/DDBJ whole genome shotgun (WGS) entry which is preliminary data.</text>
</comment>
<dbReference type="InterPro" id="IPR057336">
    <property type="entry name" value="GerAC_N"/>
</dbReference>
<dbReference type="InterPro" id="IPR038501">
    <property type="entry name" value="Spore_GerAC_C_sf"/>
</dbReference>
<feature type="domain" description="Spore germination protein N-terminal" evidence="9">
    <location>
        <begin position="41"/>
        <end position="227"/>
    </location>
</feature>
<keyword evidence="6" id="KW-0564">Palmitate</keyword>
<dbReference type="PANTHER" id="PTHR35789">
    <property type="entry name" value="SPORE GERMINATION PROTEIN B3"/>
    <property type="match status" value="1"/>
</dbReference>
<keyword evidence="7" id="KW-0449">Lipoprotein</keyword>
<dbReference type="Pfam" id="PF25198">
    <property type="entry name" value="Spore_GerAC_N"/>
    <property type="match status" value="1"/>
</dbReference>
<dbReference type="InterPro" id="IPR008844">
    <property type="entry name" value="Spore_GerAC-like"/>
</dbReference>
<evidence type="ECO:0000256" key="3">
    <source>
        <dbReference type="ARBA" id="ARBA00022544"/>
    </source>
</evidence>
<keyword evidence="5" id="KW-0472">Membrane</keyword>
<dbReference type="Pfam" id="PF05504">
    <property type="entry name" value="Spore_GerAC"/>
    <property type="match status" value="1"/>
</dbReference>
<gene>
    <name evidence="10" type="ORF">RWE15_15540</name>
</gene>
<evidence type="ECO:0000256" key="7">
    <source>
        <dbReference type="ARBA" id="ARBA00023288"/>
    </source>
</evidence>
<keyword evidence="4" id="KW-0732">Signal</keyword>
<evidence type="ECO:0000313" key="11">
    <source>
        <dbReference type="Proteomes" id="UP001281447"/>
    </source>
</evidence>
<dbReference type="PANTHER" id="PTHR35789:SF1">
    <property type="entry name" value="SPORE GERMINATION PROTEIN B3"/>
    <property type="match status" value="1"/>
</dbReference>
<proteinExistence type="inferred from homology"/>
<evidence type="ECO:0000313" key="10">
    <source>
        <dbReference type="EMBL" id="MDY0395579.1"/>
    </source>
</evidence>
<evidence type="ECO:0000256" key="5">
    <source>
        <dbReference type="ARBA" id="ARBA00023136"/>
    </source>
</evidence>